<reference evidence="2 3" key="1">
    <citation type="submission" date="2016-02" db="EMBL/GenBank/DDBJ databases">
        <title>Biosynthesis of antibiotic leucinostatins and their inhibition on Phytophthora in bio-control Purpureocillium lilacinum.</title>
        <authorList>
            <person name="Wang G."/>
            <person name="Liu Z."/>
            <person name="Lin R."/>
            <person name="Li E."/>
            <person name="Mao Z."/>
            <person name="Ling J."/>
            <person name="Yin W."/>
            <person name="Xie B."/>
        </authorList>
    </citation>
    <scope>NUCLEOTIDE SEQUENCE [LARGE SCALE GENOMIC DNA]</scope>
    <source>
        <strain evidence="2">PLFJ-1</strain>
    </source>
</reference>
<dbReference type="KEGG" id="plj:28882300"/>
<comment type="caution">
    <text evidence="2">The sequence shown here is derived from an EMBL/GenBank/DDBJ whole genome shotgun (WGS) entry which is preliminary data.</text>
</comment>
<proteinExistence type="predicted"/>
<evidence type="ECO:0000313" key="3">
    <source>
        <dbReference type="Proteomes" id="UP000078340"/>
    </source>
</evidence>
<dbReference type="AlphaFoldDB" id="A0A179HUJ9"/>
<name>A0A179HUJ9_PURLI</name>
<dbReference type="EMBL" id="LSBI01000001">
    <property type="protein sequence ID" value="OAQ94057.1"/>
    <property type="molecule type" value="Genomic_DNA"/>
</dbReference>
<dbReference type="GeneID" id="28882300"/>
<dbReference type="OMA" id="YHERAVW"/>
<reference evidence="1" key="2">
    <citation type="submission" date="2023-11" db="EMBL/GenBank/DDBJ databases">
        <authorList>
            <person name="Beijen E."/>
            <person name="Ohm R.A."/>
        </authorList>
    </citation>
    <scope>NUCLEOTIDE SEQUENCE</scope>
    <source>
        <strain evidence="1">CBS 150709</strain>
    </source>
</reference>
<keyword evidence="4" id="KW-1185">Reference proteome</keyword>
<dbReference type="Proteomes" id="UP001287286">
    <property type="component" value="Unassembled WGS sequence"/>
</dbReference>
<evidence type="ECO:0000313" key="4">
    <source>
        <dbReference type="Proteomes" id="UP001287286"/>
    </source>
</evidence>
<dbReference type="EMBL" id="JAWRVI010000048">
    <property type="protein sequence ID" value="KAK4084922.1"/>
    <property type="molecule type" value="Genomic_DNA"/>
</dbReference>
<accession>A0A179HUJ9</accession>
<gene>
    <name evidence="1" type="ORF">Purlil1_9957</name>
    <name evidence="2" type="ORF">VFPFJ_00165</name>
</gene>
<dbReference type="OrthoDB" id="5290015at2759"/>
<organism evidence="2 3">
    <name type="scientific">Purpureocillium lilacinum</name>
    <name type="common">Paecilomyces lilacinus</name>
    <dbReference type="NCBI Taxonomy" id="33203"/>
    <lineage>
        <taxon>Eukaryota</taxon>
        <taxon>Fungi</taxon>
        <taxon>Dikarya</taxon>
        <taxon>Ascomycota</taxon>
        <taxon>Pezizomycotina</taxon>
        <taxon>Sordariomycetes</taxon>
        <taxon>Hypocreomycetidae</taxon>
        <taxon>Hypocreales</taxon>
        <taxon>Ophiocordycipitaceae</taxon>
        <taxon>Purpureocillium</taxon>
    </lineage>
</organism>
<protein>
    <submittedName>
        <fullName evidence="2">Uncharacterized protein</fullName>
    </submittedName>
</protein>
<reference evidence="1 4" key="3">
    <citation type="journal article" date="2024" name="Microbiol. Resour. Announc.">
        <title>Genome annotations for the ascomycete fungi Trichoderma harzianum, Trichoderma aggressivum, and Purpureocillium lilacinum.</title>
        <authorList>
            <person name="Beijen E.P.W."/>
            <person name="Ohm R.A."/>
        </authorList>
    </citation>
    <scope>NUCLEOTIDE SEQUENCE [LARGE SCALE GENOMIC DNA]</scope>
    <source>
        <strain evidence="1 4">CBS 150709</strain>
    </source>
</reference>
<dbReference type="Proteomes" id="UP000078340">
    <property type="component" value="Unassembled WGS sequence"/>
</dbReference>
<evidence type="ECO:0000313" key="2">
    <source>
        <dbReference type="EMBL" id="OAQ94057.1"/>
    </source>
</evidence>
<evidence type="ECO:0000313" key="1">
    <source>
        <dbReference type="EMBL" id="KAK4084922.1"/>
    </source>
</evidence>
<sequence>MLIPQPVLLPLPPGPYQVSSNGLHRLRMALKTSASPLAEPLHPDTEHFESMAVALSLGLEMAETPQGRAAFASLGRLVDEFRAHPTASAAQKAARCASHSTHMDWHVNHFLQSIRADFPEVIIGSTKLHTPDALAMTAKQDWWQGSYDAFTGKAAGGIFFNSSRVHSMVVAHDTYVWASKAKAPVAQRYLQRWRTSLFMFACATLHELAHLFVCYLTRGKSPDTPEGITHLDYSSYLDAETKQTMPGFESGRWLENALYGGSLEFIWDDNDDRMQTGIPYLINSSDVAFQIRRSTIDQFFASPRRFAFPFPVHATPISAAEWKWRGLVSVGRYASSLDMPSVTPASVRRMQARRLDPMYSLDIEELRRAPTAPHVNFTTVPGA</sequence>